<evidence type="ECO:0000259" key="12">
    <source>
        <dbReference type="SMART" id="SM01228"/>
    </source>
</evidence>
<feature type="binding site" evidence="11">
    <location>
        <begin position="277"/>
        <end position="291"/>
    </location>
    <ligand>
        <name>NAD(+)</name>
        <dbReference type="ChEBI" id="CHEBI:57540"/>
    </ligand>
</feature>
<keyword evidence="5 11" id="KW-0285">Flavoprotein</keyword>
<dbReference type="InterPro" id="IPR044920">
    <property type="entry name" value="MnmG_C_subdom_sf"/>
</dbReference>
<name>A0AA48HVX8_9FIRM</name>
<comment type="similarity">
    <text evidence="3 11">Belongs to the MnmG family.</text>
</comment>
<dbReference type="Pfam" id="PF21680">
    <property type="entry name" value="GIDA_C_1st"/>
    <property type="match status" value="1"/>
</dbReference>
<feature type="domain" description="tRNA uridine 5-carboxymethylaminomethyl modification enzyme C-terminal subdomain" evidence="12">
    <location>
        <begin position="535"/>
        <end position="606"/>
    </location>
</feature>
<dbReference type="PANTHER" id="PTHR11806:SF0">
    <property type="entry name" value="PROTEIN MTO1 HOMOLOG, MITOCHONDRIAL"/>
    <property type="match status" value="1"/>
</dbReference>
<reference evidence="13" key="1">
    <citation type="journal article" date="2023" name="ISME J.">
        <title>Emergence of putative energy parasites within Clostridia revealed by genome analysis of a novel endosymbiotic clade.</title>
        <authorList>
            <person name="Takahashi K."/>
            <person name="Kuwahara H."/>
            <person name="Horikawa Y."/>
            <person name="Izawa K."/>
            <person name="Kato D."/>
            <person name="Inagaki T."/>
            <person name="Yuki M."/>
            <person name="Ohkuma M."/>
            <person name="Hongoh Y."/>
        </authorList>
    </citation>
    <scope>NUCLEOTIDE SEQUENCE</scope>
    <source>
        <strain evidence="13">RsTa-C01</strain>
    </source>
</reference>
<evidence type="ECO:0000256" key="3">
    <source>
        <dbReference type="ARBA" id="ARBA00007653"/>
    </source>
</evidence>
<dbReference type="InterPro" id="IPR020595">
    <property type="entry name" value="MnmG-rel_CS"/>
</dbReference>
<dbReference type="InterPro" id="IPR036188">
    <property type="entry name" value="FAD/NAD-bd_sf"/>
</dbReference>
<evidence type="ECO:0000313" key="13">
    <source>
        <dbReference type="EMBL" id="BED92373.1"/>
    </source>
</evidence>
<proteinExistence type="inferred from homology"/>
<dbReference type="PROSITE" id="PS01280">
    <property type="entry name" value="GIDA_1"/>
    <property type="match status" value="1"/>
</dbReference>
<dbReference type="InterPro" id="IPR047001">
    <property type="entry name" value="MnmG_C_subdom"/>
</dbReference>
<evidence type="ECO:0000256" key="4">
    <source>
        <dbReference type="ARBA" id="ARBA00020461"/>
    </source>
</evidence>
<gene>
    <name evidence="11" type="primary">mnmG</name>
    <name evidence="11" type="synonym">gidA</name>
    <name evidence="13" type="ORF">RsTaC01_0071</name>
</gene>
<dbReference type="InterPro" id="IPR004416">
    <property type="entry name" value="MnmG"/>
</dbReference>
<evidence type="ECO:0000256" key="1">
    <source>
        <dbReference type="ARBA" id="ARBA00001974"/>
    </source>
</evidence>
<dbReference type="Proteomes" id="UP001335720">
    <property type="component" value="Chromosome"/>
</dbReference>
<keyword evidence="7 11" id="KW-0274">FAD</keyword>
<dbReference type="GO" id="GO:0002098">
    <property type="term" value="P:tRNA wobble uridine modification"/>
    <property type="evidence" value="ECO:0007669"/>
    <property type="project" value="InterPro"/>
</dbReference>
<accession>A0AA48HVX8</accession>
<dbReference type="GO" id="GO:0030488">
    <property type="term" value="P:tRNA methylation"/>
    <property type="evidence" value="ECO:0007669"/>
    <property type="project" value="TreeGrafter"/>
</dbReference>
<protein>
    <recommendedName>
        <fullName evidence="4 11">tRNA uridine 5-carboxymethylaminomethyl modification enzyme MnmG</fullName>
    </recommendedName>
    <alternativeName>
        <fullName evidence="10 11">Glucose-inhibited division protein A</fullName>
    </alternativeName>
</protein>
<dbReference type="Gene3D" id="3.50.50.60">
    <property type="entry name" value="FAD/NAD(P)-binding domain"/>
    <property type="match status" value="2"/>
</dbReference>
<dbReference type="Pfam" id="PF13932">
    <property type="entry name" value="SAM_GIDA_C"/>
    <property type="match status" value="1"/>
</dbReference>
<dbReference type="FunFam" id="3.50.50.60:FF:000002">
    <property type="entry name" value="tRNA uridine 5-carboxymethylaminomethyl modification enzyme MnmG"/>
    <property type="match status" value="1"/>
</dbReference>
<dbReference type="InterPro" id="IPR040131">
    <property type="entry name" value="MnmG_N"/>
</dbReference>
<dbReference type="PROSITE" id="PS01281">
    <property type="entry name" value="GIDA_2"/>
    <property type="match status" value="1"/>
</dbReference>
<comment type="subcellular location">
    <subcellularLocation>
        <location evidence="11">Cytoplasm</location>
    </subcellularLocation>
</comment>
<evidence type="ECO:0000256" key="7">
    <source>
        <dbReference type="ARBA" id="ARBA00022827"/>
    </source>
</evidence>
<dbReference type="InterPro" id="IPR049312">
    <property type="entry name" value="GIDA_C_N"/>
</dbReference>
<dbReference type="GO" id="GO:0005829">
    <property type="term" value="C:cytosol"/>
    <property type="evidence" value="ECO:0007669"/>
    <property type="project" value="TreeGrafter"/>
</dbReference>
<dbReference type="NCBIfam" id="TIGR00136">
    <property type="entry name" value="mnmG_gidA"/>
    <property type="match status" value="1"/>
</dbReference>
<dbReference type="PRINTS" id="PR00411">
    <property type="entry name" value="PNDRDTASEI"/>
</dbReference>
<comment type="cofactor">
    <cofactor evidence="1 11">
        <name>FAD</name>
        <dbReference type="ChEBI" id="CHEBI:57692"/>
    </cofactor>
</comment>
<dbReference type="InterPro" id="IPR002218">
    <property type="entry name" value="MnmG-rel"/>
</dbReference>
<evidence type="ECO:0000256" key="9">
    <source>
        <dbReference type="ARBA" id="ARBA00025948"/>
    </source>
</evidence>
<evidence type="ECO:0000256" key="8">
    <source>
        <dbReference type="ARBA" id="ARBA00023027"/>
    </source>
</evidence>
<sequence>MVWMVINKFKMNFDIIVIGAGHAGIEAGLVSARLGCKTAIFSVNLDSVGNCPCNPSIGGTAKGHLVREIDALGGEMGKTTDECMIQSRMLNKSKGPAVRSLRAQIDRNKYKIVMKHKLELQENLELKQAEIIDLKKINNIWIIKTRNNVIYSSKAVIICTGTYLKGRVHIGEISYDSGPDGIFSADFLSKSLLNLNIKLKRFKTGTPARVLKSSINFSNLEIQTGDKKIVPFSFSTNEEKFNKINCYLTWTNENTKKVILKNIHRSPMYNGKISGIGPRYCPSIEDKIVRFSYKERHLLFIEPCGLDTEEMYLQGMSSSLPEEVQFEFYRTIQGLENVKIMRPAYAIEYDCVDSTQMNLNLEFKNLSGLYGAGQFNGSSGYEEAAAQGLVAGINAALKIKNKESLILDRASSYTGTLIDDLVTKGVNDPYRIMTSRSEYRLILRQDNADERLTPIGRKIGLISDNSWNKFVKKQELKKQELNRINESFVILENNKVNLKEVLKRPEYNYENLKKFDTTRPKNLSQEVSELVEIEVKYDGYIKRQQDQIEKMRNLESKIIPENLNYKSMKNLRLEAIEKLSKIKPKNIGQASRISGVNPTDITVLIIYLK</sequence>
<dbReference type="PANTHER" id="PTHR11806">
    <property type="entry name" value="GLUCOSE INHIBITED DIVISION PROTEIN A"/>
    <property type="match status" value="1"/>
</dbReference>
<dbReference type="GO" id="GO:0050660">
    <property type="term" value="F:flavin adenine dinucleotide binding"/>
    <property type="evidence" value="ECO:0007669"/>
    <property type="project" value="UniProtKB-UniRule"/>
</dbReference>
<evidence type="ECO:0000256" key="5">
    <source>
        <dbReference type="ARBA" id="ARBA00022630"/>
    </source>
</evidence>
<dbReference type="Gene3D" id="1.10.150.570">
    <property type="entry name" value="GidA associated domain, C-terminal subdomain"/>
    <property type="match status" value="1"/>
</dbReference>
<keyword evidence="11" id="KW-0963">Cytoplasm</keyword>
<comment type="subunit">
    <text evidence="9 11">Homodimer. Heterotetramer of two MnmE and two MnmG subunits.</text>
</comment>
<dbReference type="SMART" id="SM01228">
    <property type="entry name" value="GIDA_assoc_3"/>
    <property type="match status" value="1"/>
</dbReference>
<dbReference type="Pfam" id="PF01134">
    <property type="entry name" value="GIDA"/>
    <property type="match status" value="1"/>
</dbReference>
<dbReference type="HAMAP" id="MF_00129">
    <property type="entry name" value="MnmG_GidA"/>
    <property type="match status" value="1"/>
</dbReference>
<feature type="binding site" evidence="11">
    <location>
        <begin position="19"/>
        <end position="24"/>
    </location>
    <ligand>
        <name>FAD</name>
        <dbReference type="ChEBI" id="CHEBI:57692"/>
    </ligand>
</feature>
<dbReference type="SUPFAM" id="SSF51905">
    <property type="entry name" value="FAD/NAD(P)-binding domain"/>
    <property type="match status" value="1"/>
</dbReference>
<comment type="caution">
    <text evidence="11">Lacks conserved residue(s) required for the propagation of feature annotation.</text>
</comment>
<evidence type="ECO:0000256" key="6">
    <source>
        <dbReference type="ARBA" id="ARBA00022694"/>
    </source>
</evidence>
<dbReference type="AlphaFoldDB" id="A0AA48HVX8"/>
<keyword evidence="8 11" id="KW-0520">NAD</keyword>
<dbReference type="InterPro" id="IPR026904">
    <property type="entry name" value="MnmG_C"/>
</dbReference>
<dbReference type="Gene3D" id="1.10.10.1800">
    <property type="entry name" value="tRNA uridine 5-carboxymethylaminomethyl modification enzyme MnmG/GidA"/>
    <property type="match status" value="1"/>
</dbReference>
<evidence type="ECO:0000256" key="11">
    <source>
        <dbReference type="HAMAP-Rule" id="MF_00129"/>
    </source>
</evidence>
<comment type="function">
    <text evidence="2 11">NAD-binding protein involved in the addition of a carboxymethylaminomethyl (cmnm) group at the wobble position (U34) of certain tRNAs, forming tRNA-cmnm(5)s(2)U34.</text>
</comment>
<dbReference type="FunFam" id="1.10.150.570:FF:000001">
    <property type="entry name" value="tRNA uridine 5-carboxymethylaminomethyl modification enzyme MnmG"/>
    <property type="match status" value="1"/>
</dbReference>
<evidence type="ECO:0000256" key="10">
    <source>
        <dbReference type="ARBA" id="ARBA00031800"/>
    </source>
</evidence>
<evidence type="ECO:0000256" key="2">
    <source>
        <dbReference type="ARBA" id="ARBA00003717"/>
    </source>
</evidence>
<dbReference type="EMBL" id="AP027925">
    <property type="protein sequence ID" value="BED92373.1"/>
    <property type="molecule type" value="Genomic_DNA"/>
</dbReference>
<dbReference type="KEGG" id="ptrh:RsTaC01_0071"/>
<organism evidence="13">
    <name type="scientific">Candidatus Paraimprobicoccus trichonymphae</name>
    <dbReference type="NCBI Taxonomy" id="3033793"/>
    <lineage>
        <taxon>Bacteria</taxon>
        <taxon>Bacillati</taxon>
        <taxon>Bacillota</taxon>
        <taxon>Clostridia</taxon>
        <taxon>Candidatus Paraimprobicoccus</taxon>
    </lineage>
</organism>
<keyword evidence="6 11" id="KW-0819">tRNA processing</keyword>